<accession>A0A1F6BUE0</accession>
<dbReference type="EMBL" id="MFKN01000029">
    <property type="protein sequence ID" value="OGG40565.1"/>
    <property type="molecule type" value="Genomic_DNA"/>
</dbReference>
<comment type="caution">
    <text evidence="3">The sequence shown here is derived from an EMBL/GenBank/DDBJ whole genome shotgun (WGS) entry which is preliminary data.</text>
</comment>
<dbReference type="Pfam" id="PF20803">
    <property type="entry name" value="PaaX_M"/>
    <property type="match status" value="1"/>
</dbReference>
<sequence length="204" mass="24297">MQKKNERGSVEERVTRRAKRNQIRNVILLSAYVAVGASMIVMMPNAVRLLKHVEKIVGPSPRLKRRVNQKYSELISQGIFRRINIPGGSRIELTEKGMKIAEELSQYEDVRPIQQKKWDQKWRIIMFDVWERRRNVRDELRQTLKEFGFIKIQDSAWAYPYPCEKLLVFLRTHLKLGRGILYVVADEIEHDEQLRLHFKLHLQH</sequence>
<evidence type="ECO:0000256" key="1">
    <source>
        <dbReference type="SAM" id="Phobius"/>
    </source>
</evidence>
<dbReference type="InterPro" id="IPR048846">
    <property type="entry name" value="PaaX-like_central"/>
</dbReference>
<name>A0A1F6BUE0_9BACT</name>
<gene>
    <name evidence="3" type="ORF">A2118_04110</name>
</gene>
<dbReference type="AlphaFoldDB" id="A0A1F6BUE0"/>
<proteinExistence type="predicted"/>
<evidence type="ECO:0000313" key="3">
    <source>
        <dbReference type="EMBL" id="OGG40565.1"/>
    </source>
</evidence>
<evidence type="ECO:0000313" key="4">
    <source>
        <dbReference type="Proteomes" id="UP000179014"/>
    </source>
</evidence>
<feature type="transmembrane region" description="Helical" evidence="1">
    <location>
        <begin position="26"/>
        <end position="47"/>
    </location>
</feature>
<organism evidence="3 4">
    <name type="scientific">Candidatus Kaiserbacteria bacterium GWA2_50_9</name>
    <dbReference type="NCBI Taxonomy" id="1798474"/>
    <lineage>
        <taxon>Bacteria</taxon>
        <taxon>Candidatus Kaiseribacteriota</taxon>
    </lineage>
</organism>
<keyword evidence="1" id="KW-0472">Membrane</keyword>
<keyword evidence="1" id="KW-1133">Transmembrane helix</keyword>
<dbReference type="Gene3D" id="3.30.70.2650">
    <property type="match status" value="1"/>
</dbReference>
<protein>
    <recommendedName>
        <fullName evidence="2">Transcriptional repressor PaaX-like central Cas2-like domain-containing protein</fullName>
    </recommendedName>
</protein>
<evidence type="ECO:0000259" key="2">
    <source>
        <dbReference type="Pfam" id="PF20803"/>
    </source>
</evidence>
<reference evidence="3 4" key="1">
    <citation type="journal article" date="2016" name="Nat. Commun.">
        <title>Thousands of microbial genomes shed light on interconnected biogeochemical processes in an aquifer system.</title>
        <authorList>
            <person name="Anantharaman K."/>
            <person name="Brown C.T."/>
            <person name="Hug L.A."/>
            <person name="Sharon I."/>
            <person name="Castelle C.J."/>
            <person name="Probst A.J."/>
            <person name="Thomas B.C."/>
            <person name="Singh A."/>
            <person name="Wilkins M.J."/>
            <person name="Karaoz U."/>
            <person name="Brodie E.L."/>
            <person name="Williams K.H."/>
            <person name="Hubbard S.S."/>
            <person name="Banfield J.F."/>
        </authorList>
    </citation>
    <scope>NUCLEOTIDE SEQUENCE [LARGE SCALE GENOMIC DNA]</scope>
</reference>
<dbReference type="Proteomes" id="UP000179014">
    <property type="component" value="Unassembled WGS sequence"/>
</dbReference>
<feature type="domain" description="Transcriptional repressor PaaX-like central Cas2-like" evidence="2">
    <location>
        <begin position="116"/>
        <end position="193"/>
    </location>
</feature>
<keyword evidence="1" id="KW-0812">Transmembrane</keyword>